<dbReference type="EMBL" id="GBRH01220362">
    <property type="protein sequence ID" value="JAD77533.1"/>
    <property type="molecule type" value="Transcribed_RNA"/>
</dbReference>
<keyword evidence="1" id="KW-0732">Signal</keyword>
<sequence>MFLCLWCRLNLKVEVVLIVTEVHAFTIDHYLHLCVVLHFTFDVLCVG</sequence>
<evidence type="ECO:0000313" key="2">
    <source>
        <dbReference type="EMBL" id="JAD77533.1"/>
    </source>
</evidence>
<proteinExistence type="predicted"/>
<name>A0A0A9CSX9_ARUDO</name>
<accession>A0A0A9CSX9</accession>
<evidence type="ECO:0000256" key="1">
    <source>
        <dbReference type="SAM" id="SignalP"/>
    </source>
</evidence>
<dbReference type="AlphaFoldDB" id="A0A0A9CSX9"/>
<reference evidence="2" key="1">
    <citation type="submission" date="2014-09" db="EMBL/GenBank/DDBJ databases">
        <authorList>
            <person name="Magalhaes I.L.F."/>
            <person name="Oliveira U."/>
            <person name="Santos F.R."/>
            <person name="Vidigal T.H.D.A."/>
            <person name="Brescovit A.D."/>
            <person name="Santos A.J."/>
        </authorList>
    </citation>
    <scope>NUCLEOTIDE SEQUENCE</scope>
    <source>
        <tissue evidence="2">Shoot tissue taken approximately 20 cm above the soil surface</tissue>
    </source>
</reference>
<reference evidence="2" key="2">
    <citation type="journal article" date="2015" name="Data Brief">
        <title>Shoot transcriptome of the giant reed, Arundo donax.</title>
        <authorList>
            <person name="Barrero R.A."/>
            <person name="Guerrero F.D."/>
            <person name="Moolhuijzen P."/>
            <person name="Goolsby J.A."/>
            <person name="Tidwell J."/>
            <person name="Bellgard S.E."/>
            <person name="Bellgard M.I."/>
        </authorList>
    </citation>
    <scope>NUCLEOTIDE SEQUENCE</scope>
    <source>
        <tissue evidence="2">Shoot tissue taken approximately 20 cm above the soil surface</tissue>
    </source>
</reference>
<feature type="chain" id="PRO_5002046168" evidence="1">
    <location>
        <begin position="25"/>
        <end position="47"/>
    </location>
</feature>
<organism evidence="2">
    <name type="scientific">Arundo donax</name>
    <name type="common">Giant reed</name>
    <name type="synonym">Donax arundinaceus</name>
    <dbReference type="NCBI Taxonomy" id="35708"/>
    <lineage>
        <taxon>Eukaryota</taxon>
        <taxon>Viridiplantae</taxon>
        <taxon>Streptophyta</taxon>
        <taxon>Embryophyta</taxon>
        <taxon>Tracheophyta</taxon>
        <taxon>Spermatophyta</taxon>
        <taxon>Magnoliopsida</taxon>
        <taxon>Liliopsida</taxon>
        <taxon>Poales</taxon>
        <taxon>Poaceae</taxon>
        <taxon>PACMAD clade</taxon>
        <taxon>Arundinoideae</taxon>
        <taxon>Arundineae</taxon>
        <taxon>Arundo</taxon>
    </lineage>
</organism>
<feature type="signal peptide" evidence="1">
    <location>
        <begin position="1"/>
        <end position="24"/>
    </location>
</feature>
<protein>
    <submittedName>
        <fullName evidence="2">Uncharacterized protein</fullName>
    </submittedName>
</protein>